<sequence>MTHRWAATGGRRRDGDSVTADRTVRVRRGIDTPAWGLQVGIRQLRYKDGVPAVLLGVRESGAQEPEAFLLGVGETAQVGEHVLAVREIAADHVVVESLGPRRPAEPEPPR</sequence>
<evidence type="ECO:0000313" key="3">
    <source>
        <dbReference type="Proteomes" id="UP001500888"/>
    </source>
</evidence>
<evidence type="ECO:0000313" key="2">
    <source>
        <dbReference type="EMBL" id="GAA3839635.1"/>
    </source>
</evidence>
<feature type="region of interest" description="Disordered" evidence="1">
    <location>
        <begin position="1"/>
        <end position="20"/>
    </location>
</feature>
<organism evidence="2 3">
    <name type="scientific">Sphaerisporangium flaviroseum</name>
    <dbReference type="NCBI Taxonomy" id="509199"/>
    <lineage>
        <taxon>Bacteria</taxon>
        <taxon>Bacillati</taxon>
        <taxon>Actinomycetota</taxon>
        <taxon>Actinomycetes</taxon>
        <taxon>Streptosporangiales</taxon>
        <taxon>Streptosporangiaceae</taxon>
        <taxon>Sphaerisporangium</taxon>
    </lineage>
</organism>
<accession>A0ABP7JAJ9</accession>
<dbReference type="Proteomes" id="UP001500888">
    <property type="component" value="Unassembled WGS sequence"/>
</dbReference>
<proteinExistence type="predicted"/>
<protein>
    <submittedName>
        <fullName evidence="2">Uncharacterized protein</fullName>
    </submittedName>
</protein>
<comment type="caution">
    <text evidence="2">The sequence shown here is derived from an EMBL/GenBank/DDBJ whole genome shotgun (WGS) entry which is preliminary data.</text>
</comment>
<evidence type="ECO:0000256" key="1">
    <source>
        <dbReference type="SAM" id="MobiDB-lite"/>
    </source>
</evidence>
<reference evidence="3" key="1">
    <citation type="journal article" date="2019" name="Int. J. Syst. Evol. Microbiol.">
        <title>The Global Catalogue of Microorganisms (GCM) 10K type strain sequencing project: providing services to taxonomists for standard genome sequencing and annotation.</title>
        <authorList>
            <consortium name="The Broad Institute Genomics Platform"/>
            <consortium name="The Broad Institute Genome Sequencing Center for Infectious Disease"/>
            <person name="Wu L."/>
            <person name="Ma J."/>
        </authorList>
    </citation>
    <scope>NUCLEOTIDE SEQUENCE [LARGE SCALE GENOMIC DNA]</scope>
    <source>
        <strain evidence="3">JCM 16908</strain>
    </source>
</reference>
<gene>
    <name evidence="2" type="ORF">GCM10022226_72440</name>
</gene>
<name>A0ABP7JAJ9_9ACTN</name>
<dbReference type="EMBL" id="BAAAZR010000043">
    <property type="protein sequence ID" value="GAA3839635.1"/>
    <property type="molecule type" value="Genomic_DNA"/>
</dbReference>
<keyword evidence="3" id="KW-1185">Reference proteome</keyword>